<dbReference type="GO" id="GO:0016020">
    <property type="term" value="C:membrane"/>
    <property type="evidence" value="ECO:0007669"/>
    <property type="project" value="InterPro"/>
</dbReference>
<reference evidence="4 5" key="1">
    <citation type="submission" date="2014-02" db="EMBL/GenBank/DDBJ databases">
        <title>Genome sequence of Xanthomonas axonopodis DSM 3585 (T).</title>
        <authorList>
            <person name="Midha S."/>
            <person name="Patil P.B."/>
        </authorList>
    </citation>
    <scope>NUCLEOTIDE SEQUENCE [LARGE SCALE GENOMIC DNA]</scope>
    <source>
        <strain evidence="4 5">DSM 3585</strain>
    </source>
</reference>
<dbReference type="PANTHER" id="PTHR10514:SF27">
    <property type="entry name" value="ANGIOTENSIN-CONVERTING ENZYME"/>
    <property type="match status" value="1"/>
</dbReference>
<proteinExistence type="predicted"/>
<dbReference type="PATRIC" id="fig|53413.25.peg.4386"/>
<evidence type="ECO:0000256" key="2">
    <source>
        <dbReference type="ARBA" id="ARBA00023157"/>
    </source>
</evidence>
<evidence type="ECO:0000256" key="3">
    <source>
        <dbReference type="ARBA" id="ARBA00023180"/>
    </source>
</evidence>
<comment type="caution">
    <text evidence="4">The sequence shown here is derived from an EMBL/GenBank/DDBJ whole genome shotgun (WGS) entry which is preliminary data.</text>
</comment>
<dbReference type="AlphaFoldDB" id="A0A0P6VE98"/>
<dbReference type="Proteomes" id="UP000054035">
    <property type="component" value="Unassembled WGS sequence"/>
</dbReference>
<dbReference type="GO" id="GO:0006508">
    <property type="term" value="P:proteolysis"/>
    <property type="evidence" value="ECO:0007669"/>
    <property type="project" value="InterPro"/>
</dbReference>
<dbReference type="SUPFAM" id="SSF55486">
    <property type="entry name" value="Metalloproteases ('zincins'), catalytic domain"/>
    <property type="match status" value="1"/>
</dbReference>
<gene>
    <name evidence="4" type="ORF">XAXN_08745</name>
</gene>
<organism evidence="4 5">
    <name type="scientific">Xanthomonas axonopodis</name>
    <dbReference type="NCBI Taxonomy" id="53413"/>
    <lineage>
        <taxon>Bacteria</taxon>
        <taxon>Pseudomonadati</taxon>
        <taxon>Pseudomonadota</taxon>
        <taxon>Gammaproteobacteria</taxon>
        <taxon>Lysobacterales</taxon>
        <taxon>Lysobacteraceae</taxon>
        <taxon>Xanthomonas</taxon>
    </lineage>
</organism>
<dbReference type="PROSITE" id="PS52011">
    <property type="entry name" value="PEPTIDASE_M2"/>
    <property type="match status" value="1"/>
</dbReference>
<evidence type="ECO:0000256" key="1">
    <source>
        <dbReference type="ARBA" id="ARBA00022729"/>
    </source>
</evidence>
<dbReference type="Pfam" id="PF01401">
    <property type="entry name" value="Peptidase_M2"/>
    <property type="match status" value="1"/>
</dbReference>
<keyword evidence="1" id="KW-0732">Signal</keyword>
<sequence>MLLKIGGTSPWQNTLKELTGNDKFDAGPMLEYFAPMSEWLKQQNQGQMCGWQAAAGAPATTTTAPAAAR</sequence>
<protein>
    <submittedName>
        <fullName evidence="4">Uncharacterized protein</fullName>
    </submittedName>
</protein>
<dbReference type="EMBL" id="JFAQ01000083">
    <property type="protein sequence ID" value="KPL49245.1"/>
    <property type="molecule type" value="Genomic_DNA"/>
</dbReference>
<dbReference type="InterPro" id="IPR001548">
    <property type="entry name" value="Peptidase_M2"/>
</dbReference>
<dbReference type="PANTHER" id="PTHR10514">
    <property type="entry name" value="ANGIOTENSIN-CONVERTING ENZYME"/>
    <property type="match status" value="1"/>
</dbReference>
<keyword evidence="2" id="KW-1015">Disulfide bond</keyword>
<dbReference type="GO" id="GO:0008237">
    <property type="term" value="F:metallopeptidase activity"/>
    <property type="evidence" value="ECO:0007669"/>
    <property type="project" value="InterPro"/>
</dbReference>
<dbReference type="GO" id="GO:0008241">
    <property type="term" value="F:peptidyl-dipeptidase activity"/>
    <property type="evidence" value="ECO:0007669"/>
    <property type="project" value="InterPro"/>
</dbReference>
<keyword evidence="3" id="KW-0325">Glycoprotein</keyword>
<name>A0A0P6VE98_9XANT</name>
<evidence type="ECO:0000313" key="5">
    <source>
        <dbReference type="Proteomes" id="UP000054035"/>
    </source>
</evidence>
<accession>A0A0P6VE98</accession>
<evidence type="ECO:0000313" key="4">
    <source>
        <dbReference type="EMBL" id="KPL49245.1"/>
    </source>
</evidence>